<keyword evidence="1" id="KW-0732">Signal</keyword>
<accession>A0ABV7AYP4</accession>
<feature type="signal peptide" evidence="1">
    <location>
        <begin position="1"/>
        <end position="21"/>
    </location>
</feature>
<evidence type="ECO:0000313" key="2">
    <source>
        <dbReference type="EMBL" id="MFC2974589.1"/>
    </source>
</evidence>
<dbReference type="Gene3D" id="6.10.250.2140">
    <property type="match status" value="1"/>
</dbReference>
<dbReference type="EMBL" id="JBHRSJ010000035">
    <property type="protein sequence ID" value="MFC2974589.1"/>
    <property type="molecule type" value="Genomic_DNA"/>
</dbReference>
<dbReference type="InterPro" id="IPR021236">
    <property type="entry name" value="Uncharacterised_YfdX"/>
</dbReference>
<name>A0ABV7AYP4_9GAMM</name>
<keyword evidence="3" id="KW-1185">Reference proteome</keyword>
<reference evidence="3" key="1">
    <citation type="journal article" date="2019" name="Int. J. Syst. Evol. Microbiol.">
        <title>The Global Catalogue of Microorganisms (GCM) 10K type strain sequencing project: providing services to taxonomists for standard genome sequencing and annotation.</title>
        <authorList>
            <consortium name="The Broad Institute Genomics Platform"/>
            <consortium name="The Broad Institute Genome Sequencing Center for Infectious Disease"/>
            <person name="Wu L."/>
            <person name="Ma J."/>
        </authorList>
    </citation>
    <scope>NUCLEOTIDE SEQUENCE [LARGE SCALE GENOMIC DNA]</scope>
    <source>
        <strain evidence="3">KCTC 62195</strain>
    </source>
</reference>
<dbReference type="Proteomes" id="UP001595457">
    <property type="component" value="Unassembled WGS sequence"/>
</dbReference>
<sequence length="213" mass="23235">MKRVFKVATLSLAILSSYAWSADNAAKTLALSAKQEEQLFQISRQGFDAMDSVQRARLALFSGHPNEAKLLVDSAADLLSADQDEWKAFLKADKKTPHGDNDYIVIDAAIAVAEDYVATPEKQKAISKANEKFGKGDHKGAVEELRLAGVGVSETQFLMPLKHTLQSVQSARKLLKDGKYYEANLALKGAEDGIVTETETITEIPDQPLSAKK</sequence>
<dbReference type="Pfam" id="PF10938">
    <property type="entry name" value="YfdX"/>
    <property type="match status" value="1"/>
</dbReference>
<gene>
    <name evidence="2" type="ORF">ACFOJE_20560</name>
</gene>
<proteinExistence type="predicted"/>
<feature type="chain" id="PRO_5047224130" evidence="1">
    <location>
        <begin position="22"/>
        <end position="213"/>
    </location>
</feature>
<dbReference type="RefSeq" id="WP_377816838.1">
    <property type="nucleotide sequence ID" value="NZ_JBHRSJ010000035.1"/>
</dbReference>
<protein>
    <submittedName>
        <fullName evidence="2">YfdX family protein</fullName>
    </submittedName>
</protein>
<comment type="caution">
    <text evidence="2">The sequence shown here is derived from an EMBL/GenBank/DDBJ whole genome shotgun (WGS) entry which is preliminary data.</text>
</comment>
<organism evidence="2 3">
    <name type="scientific">Azotobacter bryophylli</name>
    <dbReference type="NCBI Taxonomy" id="1986537"/>
    <lineage>
        <taxon>Bacteria</taxon>
        <taxon>Pseudomonadati</taxon>
        <taxon>Pseudomonadota</taxon>
        <taxon>Gammaproteobacteria</taxon>
        <taxon>Pseudomonadales</taxon>
        <taxon>Pseudomonadaceae</taxon>
        <taxon>Azotobacter</taxon>
    </lineage>
</organism>
<evidence type="ECO:0000313" key="3">
    <source>
        <dbReference type="Proteomes" id="UP001595457"/>
    </source>
</evidence>
<dbReference type="Gene3D" id="1.20.120.1940">
    <property type="entry name" value="YfdX protein domain"/>
    <property type="match status" value="1"/>
</dbReference>
<evidence type="ECO:0000256" key="1">
    <source>
        <dbReference type="SAM" id="SignalP"/>
    </source>
</evidence>